<evidence type="ECO:0000256" key="2">
    <source>
        <dbReference type="SAM" id="SignalP"/>
    </source>
</evidence>
<feature type="signal peptide" evidence="2">
    <location>
        <begin position="1"/>
        <end position="18"/>
    </location>
</feature>
<accession>A0ABP0QSQ7</accession>
<feature type="compositionally biased region" description="Low complexity" evidence="1">
    <location>
        <begin position="203"/>
        <end position="217"/>
    </location>
</feature>
<name>A0ABP0QSQ7_9DINO</name>
<organism evidence="3 4">
    <name type="scientific">Durusdinium trenchii</name>
    <dbReference type="NCBI Taxonomy" id="1381693"/>
    <lineage>
        <taxon>Eukaryota</taxon>
        <taxon>Sar</taxon>
        <taxon>Alveolata</taxon>
        <taxon>Dinophyceae</taxon>
        <taxon>Suessiales</taxon>
        <taxon>Symbiodiniaceae</taxon>
        <taxon>Durusdinium</taxon>
    </lineage>
</organism>
<feature type="compositionally biased region" description="Low complexity" evidence="1">
    <location>
        <begin position="177"/>
        <end position="194"/>
    </location>
</feature>
<feature type="region of interest" description="Disordered" evidence="1">
    <location>
        <begin position="175"/>
        <end position="217"/>
    </location>
</feature>
<protein>
    <recommendedName>
        <fullName evidence="5">Apple domain-containing protein</fullName>
    </recommendedName>
</protein>
<sequence>MMLFFKLLSLAAADVWRGEPIRLSSFYDYEIGYERHDLTCTPPARIECQEQCCDWSLRRQNFRCTDISVKFYPASSHCCHCDETPGVTRHKMCCSCVAPEAPITAPPREGVMSGSWQKISCPSGMVLSEPLTLCGRYSGCGPENYSWSTRSYCSSTCATSYGDCDSEAVAGPDNGIPTGTVSASTTTTTRPSFPYGASETCPDKPTTTTTTPNPYGTRRWEQVGIANRSACRGKNVNDNNQSYYTVRAAQSLEDCQELCRADFPRCKGIEYSKGRCELWTRVDGIFIAKELNGFTCMRFGWQTRALFRFGGEAACRGKGSTYLVKVAHSVEECKAQCSAADLCTGIEFSMGRCEIWQSPIEFYVFRSGFACFRYDPENPALLFP</sequence>
<evidence type="ECO:0000313" key="4">
    <source>
        <dbReference type="Proteomes" id="UP001642464"/>
    </source>
</evidence>
<evidence type="ECO:0000256" key="1">
    <source>
        <dbReference type="SAM" id="MobiDB-lite"/>
    </source>
</evidence>
<feature type="chain" id="PRO_5046694390" description="Apple domain-containing protein" evidence="2">
    <location>
        <begin position="19"/>
        <end position="384"/>
    </location>
</feature>
<proteinExistence type="predicted"/>
<dbReference type="Gene3D" id="3.50.4.10">
    <property type="entry name" value="Hepatocyte Growth Factor"/>
    <property type="match status" value="1"/>
</dbReference>
<dbReference type="EMBL" id="CAXAMM010040129">
    <property type="protein sequence ID" value="CAK9091307.1"/>
    <property type="molecule type" value="Genomic_DNA"/>
</dbReference>
<gene>
    <name evidence="3" type="ORF">SCF082_LOCUS43023</name>
</gene>
<keyword evidence="2" id="KW-0732">Signal</keyword>
<keyword evidence="4" id="KW-1185">Reference proteome</keyword>
<evidence type="ECO:0000313" key="3">
    <source>
        <dbReference type="EMBL" id="CAK9091307.1"/>
    </source>
</evidence>
<evidence type="ECO:0008006" key="5">
    <source>
        <dbReference type="Google" id="ProtNLM"/>
    </source>
</evidence>
<reference evidence="3 4" key="1">
    <citation type="submission" date="2024-02" db="EMBL/GenBank/DDBJ databases">
        <authorList>
            <person name="Chen Y."/>
            <person name="Shah S."/>
            <person name="Dougan E. K."/>
            <person name="Thang M."/>
            <person name="Chan C."/>
        </authorList>
    </citation>
    <scope>NUCLEOTIDE SEQUENCE [LARGE SCALE GENOMIC DNA]</scope>
</reference>
<dbReference type="Proteomes" id="UP001642464">
    <property type="component" value="Unassembled WGS sequence"/>
</dbReference>
<comment type="caution">
    <text evidence="3">The sequence shown here is derived from an EMBL/GenBank/DDBJ whole genome shotgun (WGS) entry which is preliminary data.</text>
</comment>